<dbReference type="SUPFAM" id="SSF161093">
    <property type="entry name" value="MgtE membrane domain-like"/>
    <property type="match status" value="1"/>
</dbReference>
<keyword evidence="3" id="KW-0813">Transport</keyword>
<keyword evidence="5" id="KW-0460">Magnesium</keyword>
<keyword evidence="11" id="KW-1185">Reference proteome</keyword>
<dbReference type="Proteomes" id="UP001479436">
    <property type="component" value="Unassembled WGS sequence"/>
</dbReference>
<keyword evidence="4 8" id="KW-0812">Transmembrane</keyword>
<feature type="transmembrane region" description="Helical" evidence="8">
    <location>
        <begin position="184"/>
        <end position="205"/>
    </location>
</feature>
<proteinExistence type="inferred from homology"/>
<evidence type="ECO:0000256" key="4">
    <source>
        <dbReference type="ARBA" id="ARBA00022692"/>
    </source>
</evidence>
<evidence type="ECO:0000259" key="9">
    <source>
        <dbReference type="Pfam" id="PF01769"/>
    </source>
</evidence>
<keyword evidence="6 8" id="KW-1133">Transmembrane helix</keyword>
<dbReference type="Gene3D" id="1.10.357.20">
    <property type="entry name" value="SLC41 divalent cation transporters, integral membrane domain"/>
    <property type="match status" value="1"/>
</dbReference>
<dbReference type="InterPro" id="IPR036739">
    <property type="entry name" value="SLC41_membr_dom_sf"/>
</dbReference>
<reference evidence="10 11" key="1">
    <citation type="submission" date="2023-04" db="EMBL/GenBank/DDBJ databases">
        <title>Genome of Basidiobolus ranarum AG-B5.</title>
        <authorList>
            <person name="Stajich J.E."/>
            <person name="Carter-House D."/>
            <person name="Gryganskyi A."/>
        </authorList>
    </citation>
    <scope>NUCLEOTIDE SEQUENCE [LARGE SCALE GENOMIC DNA]</scope>
    <source>
        <strain evidence="10 11">AG-B5</strain>
    </source>
</reference>
<evidence type="ECO:0000256" key="2">
    <source>
        <dbReference type="ARBA" id="ARBA00009749"/>
    </source>
</evidence>
<evidence type="ECO:0000256" key="5">
    <source>
        <dbReference type="ARBA" id="ARBA00022842"/>
    </source>
</evidence>
<keyword evidence="7 8" id="KW-0472">Membrane</keyword>
<feature type="domain" description="SLC41A/MgtE integral membrane" evidence="9">
    <location>
        <begin position="142"/>
        <end position="267"/>
    </location>
</feature>
<feature type="transmembrane region" description="Helical" evidence="8">
    <location>
        <begin position="107"/>
        <end position="125"/>
    </location>
</feature>
<protein>
    <recommendedName>
        <fullName evidence="9">SLC41A/MgtE integral membrane domain-containing protein</fullName>
    </recommendedName>
</protein>
<gene>
    <name evidence="10" type="ORF">K7432_015110</name>
</gene>
<evidence type="ECO:0000256" key="3">
    <source>
        <dbReference type="ARBA" id="ARBA00022448"/>
    </source>
</evidence>
<dbReference type="Pfam" id="PF01769">
    <property type="entry name" value="MgtE"/>
    <property type="match status" value="1"/>
</dbReference>
<accession>A0ABR2VNL5</accession>
<feature type="transmembrane region" description="Helical" evidence="8">
    <location>
        <begin position="131"/>
        <end position="153"/>
    </location>
</feature>
<comment type="caution">
    <text evidence="10">The sequence shown here is derived from an EMBL/GenBank/DDBJ whole genome shotgun (WGS) entry which is preliminary data.</text>
</comment>
<name>A0ABR2VNL5_9FUNG</name>
<evidence type="ECO:0000256" key="7">
    <source>
        <dbReference type="ARBA" id="ARBA00023136"/>
    </source>
</evidence>
<dbReference type="PANTHER" id="PTHR41394:SF5">
    <property type="entry name" value="SLC41A_MGTE INTEGRAL MEMBRANE DOMAIN-CONTAINING PROTEIN"/>
    <property type="match status" value="1"/>
</dbReference>
<evidence type="ECO:0000256" key="6">
    <source>
        <dbReference type="ARBA" id="ARBA00022989"/>
    </source>
</evidence>
<dbReference type="EMBL" id="JASJQH010008806">
    <property type="protein sequence ID" value="KAK9686575.1"/>
    <property type="molecule type" value="Genomic_DNA"/>
</dbReference>
<evidence type="ECO:0000313" key="10">
    <source>
        <dbReference type="EMBL" id="KAK9686575.1"/>
    </source>
</evidence>
<evidence type="ECO:0000313" key="11">
    <source>
        <dbReference type="Proteomes" id="UP001479436"/>
    </source>
</evidence>
<evidence type="ECO:0000256" key="8">
    <source>
        <dbReference type="SAM" id="Phobius"/>
    </source>
</evidence>
<feature type="transmembrane region" description="Helical" evidence="8">
    <location>
        <begin position="211"/>
        <end position="237"/>
    </location>
</feature>
<sequence length="272" mass="29778">MGYNTFEADKRNECSKTSITCSEESLNSTVTIKSITYEVDDVTSISDSFLYPSLSHKTETAFLHSILPQCDAELASRIMRRMDHLANHDDAARLDTMTFYSVALRRLPAIMVTLLLEMFVVGFIDHHRDTIVNHALIASFLPAISSVSTNIGLQSSTSTLRALATGHAPNTDPVTVFRFVFKELCSAICTALLCGTLIGIIGGVWDNTFRFGMVTGVSMIFSTVLAGILGTLAPFFFTRLQIDPALMAGPFETAFQDMTGMGIYLVIASIYL</sequence>
<organism evidence="10 11">
    <name type="scientific">Basidiobolus ranarum</name>
    <dbReference type="NCBI Taxonomy" id="34480"/>
    <lineage>
        <taxon>Eukaryota</taxon>
        <taxon>Fungi</taxon>
        <taxon>Fungi incertae sedis</taxon>
        <taxon>Zoopagomycota</taxon>
        <taxon>Entomophthoromycotina</taxon>
        <taxon>Basidiobolomycetes</taxon>
        <taxon>Basidiobolales</taxon>
        <taxon>Basidiobolaceae</taxon>
        <taxon>Basidiobolus</taxon>
    </lineage>
</organism>
<dbReference type="InterPro" id="IPR006667">
    <property type="entry name" value="SLC41_membr_dom"/>
</dbReference>
<comment type="subcellular location">
    <subcellularLocation>
        <location evidence="1">Membrane</location>
        <topology evidence="1">Multi-pass membrane protein</topology>
    </subcellularLocation>
</comment>
<comment type="similarity">
    <text evidence="2">Belongs to the SLC41A transporter family.</text>
</comment>
<dbReference type="PANTHER" id="PTHR41394">
    <property type="entry name" value="MAGNESIUM TRANSPORTER MGTE"/>
    <property type="match status" value="1"/>
</dbReference>
<evidence type="ECO:0000256" key="1">
    <source>
        <dbReference type="ARBA" id="ARBA00004141"/>
    </source>
</evidence>